<dbReference type="InterPro" id="IPR004360">
    <property type="entry name" value="Glyas_Fos-R_dOase_dom"/>
</dbReference>
<evidence type="ECO:0000256" key="10">
    <source>
        <dbReference type="ARBA" id="ARBA00022964"/>
    </source>
</evidence>
<evidence type="ECO:0000256" key="6">
    <source>
        <dbReference type="ARBA" id="ARBA00022190"/>
    </source>
</evidence>
<evidence type="ECO:0000256" key="8">
    <source>
        <dbReference type="ARBA" id="ARBA00022737"/>
    </source>
</evidence>
<dbReference type="Pfam" id="PF00903">
    <property type="entry name" value="Glyoxalase"/>
    <property type="match status" value="1"/>
</dbReference>
<evidence type="ECO:0000256" key="5">
    <source>
        <dbReference type="ARBA" id="ARBA00013117"/>
    </source>
</evidence>
<evidence type="ECO:0000313" key="18">
    <source>
        <dbReference type="Proteomes" id="UP000664914"/>
    </source>
</evidence>
<dbReference type="GO" id="GO:0008198">
    <property type="term" value="F:ferrous iron binding"/>
    <property type="evidence" value="ECO:0007669"/>
    <property type="project" value="InterPro"/>
</dbReference>
<dbReference type="Proteomes" id="UP000664914">
    <property type="component" value="Plasmid pIBU218"/>
</dbReference>
<reference evidence="17" key="1">
    <citation type="submission" date="2020-07" db="EMBL/GenBank/DDBJ databases">
        <authorList>
            <person name="Camacho E."/>
        </authorList>
    </citation>
    <scope>NUCLEOTIDE SEQUENCE</scope>
    <source>
        <strain evidence="17">MPO218</strain>
        <plasmid evidence="17">pIBU218</plasmid>
    </source>
</reference>
<comment type="catalytic activity">
    <reaction evidence="1">
        <text>catechol + O2 = (2Z,4E)-2-hydroxy-6-oxohexa-2,4-dienoate + H(+)</text>
        <dbReference type="Rhea" id="RHEA:17337"/>
        <dbReference type="ChEBI" id="CHEBI:15378"/>
        <dbReference type="ChEBI" id="CHEBI:15379"/>
        <dbReference type="ChEBI" id="CHEBI:18135"/>
        <dbReference type="ChEBI" id="CHEBI:71198"/>
        <dbReference type="EC" id="1.13.11.2"/>
    </reaction>
</comment>
<reference evidence="17" key="2">
    <citation type="submission" date="2021-04" db="EMBL/GenBank/DDBJ databases">
        <title>Isolation and genomic analysis of the ibuprofen-degrading bacterium Sphingomonas strain MPO218.</title>
        <authorList>
            <person name="Aulestia M."/>
            <person name="Flores A."/>
            <person name="Mangas E.L."/>
            <person name="Perez-Pulido A.J."/>
            <person name="Santero E."/>
            <person name="Camacho E.M."/>
        </authorList>
    </citation>
    <scope>NUCLEOTIDE SEQUENCE</scope>
    <source>
        <strain evidence="17">MPO218</strain>
        <plasmid evidence="17">pIBU218</plasmid>
    </source>
</reference>
<organism evidence="17 18">
    <name type="scientific">Rhizorhabdus wittichii</name>
    <dbReference type="NCBI Taxonomy" id="160791"/>
    <lineage>
        <taxon>Bacteria</taxon>
        <taxon>Pseudomonadati</taxon>
        <taxon>Pseudomonadota</taxon>
        <taxon>Alphaproteobacteria</taxon>
        <taxon>Sphingomonadales</taxon>
        <taxon>Sphingomonadaceae</taxon>
        <taxon>Rhizorhabdus</taxon>
    </lineage>
</organism>
<keyword evidence="8" id="KW-0677">Repeat</keyword>
<evidence type="ECO:0000256" key="13">
    <source>
        <dbReference type="ARBA" id="ARBA00030369"/>
    </source>
</evidence>
<dbReference type="PANTHER" id="PTHR21366">
    <property type="entry name" value="GLYOXALASE FAMILY PROTEIN"/>
    <property type="match status" value="1"/>
</dbReference>
<keyword evidence="10 15" id="KW-0223">Dioxygenase</keyword>
<dbReference type="InterPro" id="IPR029068">
    <property type="entry name" value="Glyas_Bleomycin-R_OHBP_Dase"/>
</dbReference>
<evidence type="ECO:0000256" key="14">
    <source>
        <dbReference type="ARBA" id="ARBA00031146"/>
    </source>
</evidence>
<keyword evidence="12 15" id="KW-0408">Iron</keyword>
<dbReference type="EC" id="1.13.11.2" evidence="5"/>
<protein>
    <recommendedName>
        <fullName evidence="6">Metapyrocatechase</fullName>
        <ecNumber evidence="5">1.13.11.2</ecNumber>
    </recommendedName>
    <alternativeName>
        <fullName evidence="14">CatO2ase</fullName>
    </alternativeName>
    <alternativeName>
        <fullName evidence="13">Catechol 2,3-dioxygenase</fullName>
    </alternativeName>
</protein>
<geneLocation type="plasmid" evidence="17 18">
    <name>pIBU218</name>
</geneLocation>
<dbReference type="RefSeq" id="WP_208634508.1">
    <property type="nucleotide sequence ID" value="NZ_CP059320.1"/>
</dbReference>
<dbReference type="NCBIfam" id="TIGR03211">
    <property type="entry name" value="catechol_2_3"/>
    <property type="match status" value="1"/>
</dbReference>
<dbReference type="InterPro" id="IPR000486">
    <property type="entry name" value="Xdiol_ring_cleave_dOase_1/2"/>
</dbReference>
<dbReference type="EMBL" id="CP059320">
    <property type="protein sequence ID" value="QTH24792.1"/>
    <property type="molecule type" value="Genomic_DNA"/>
</dbReference>
<evidence type="ECO:0000256" key="11">
    <source>
        <dbReference type="ARBA" id="ARBA00023002"/>
    </source>
</evidence>
<evidence type="ECO:0000313" key="17">
    <source>
        <dbReference type="EMBL" id="QTH24792.1"/>
    </source>
</evidence>
<evidence type="ECO:0000256" key="3">
    <source>
        <dbReference type="ARBA" id="ARBA00008784"/>
    </source>
</evidence>
<evidence type="ECO:0000256" key="4">
    <source>
        <dbReference type="ARBA" id="ARBA00011881"/>
    </source>
</evidence>
<evidence type="ECO:0000256" key="15">
    <source>
        <dbReference type="RuleBase" id="RU000683"/>
    </source>
</evidence>
<dbReference type="InterPro" id="IPR017624">
    <property type="entry name" value="Catechol_2-3_dOase"/>
</dbReference>
<dbReference type="AlphaFoldDB" id="A0A975HGT0"/>
<proteinExistence type="inferred from homology"/>
<dbReference type="InterPro" id="IPR050383">
    <property type="entry name" value="GlyoxalaseI/FosfomycinResist"/>
</dbReference>
<name>A0A975HGT0_9SPHN</name>
<keyword evidence="11 15" id="KW-0560">Oxidoreductase</keyword>
<gene>
    <name evidence="17" type="ORF">HRJ34_28390</name>
</gene>
<dbReference type="SUPFAM" id="SSF54593">
    <property type="entry name" value="Glyoxalase/Bleomycin resistance protein/Dihydroxybiphenyl dioxygenase"/>
    <property type="match status" value="1"/>
</dbReference>
<dbReference type="InterPro" id="IPR054560">
    <property type="entry name" value="XylE-like_N"/>
</dbReference>
<dbReference type="PANTHER" id="PTHR21366:SF14">
    <property type="entry name" value="GLYOXALASE DOMAIN-CONTAINING PROTEIN 5"/>
    <property type="match status" value="1"/>
</dbReference>
<keyword evidence="9 15" id="KW-0058">Aromatic hydrocarbons catabolism</keyword>
<comment type="similarity">
    <text evidence="3 15">Belongs to the extradiol ring-cleavage dioxygenase family.</text>
</comment>
<comment type="subunit">
    <text evidence="4">Homotetramer.</text>
</comment>
<accession>A0A975HGT0</accession>
<dbReference type="GO" id="GO:0018577">
    <property type="term" value="F:catechol 2,3-dioxygenase activity"/>
    <property type="evidence" value="ECO:0007669"/>
    <property type="project" value="UniProtKB-EC"/>
</dbReference>
<evidence type="ECO:0000256" key="2">
    <source>
        <dbReference type="ARBA" id="ARBA00001954"/>
    </source>
</evidence>
<keyword evidence="7" id="KW-0479">Metal-binding</keyword>
<feature type="domain" description="VOC" evidence="16">
    <location>
        <begin position="8"/>
        <end position="123"/>
    </location>
</feature>
<dbReference type="PROSITE" id="PS00082">
    <property type="entry name" value="EXTRADIOL_DIOXYGENAS"/>
    <property type="match status" value="1"/>
</dbReference>
<comment type="cofactor">
    <cofactor evidence="2 15">
        <name>Fe(2+)</name>
        <dbReference type="ChEBI" id="CHEBI:29033"/>
    </cofactor>
</comment>
<keyword evidence="17" id="KW-0614">Plasmid</keyword>
<evidence type="ECO:0000256" key="1">
    <source>
        <dbReference type="ARBA" id="ARBA00000163"/>
    </source>
</evidence>
<evidence type="ECO:0000256" key="7">
    <source>
        <dbReference type="ARBA" id="ARBA00022723"/>
    </source>
</evidence>
<evidence type="ECO:0000256" key="12">
    <source>
        <dbReference type="ARBA" id="ARBA00023004"/>
    </source>
</evidence>
<sequence length="310" mass="34682">MSIHGVLRLGEICVRVLDIEASRRHYGDYLGLIETGRDDDGKTYYKAWDEHDCHSVVIRPADHCGVDYVAFKVLDDDALTELDRRLQDYGVETRQIPSGTYARSGRRVEFTLPTGHVCQLYAFKEQVGNGMDAANPGTIPDDGYIKGMRIIRLDHCLLGGRDIAASRDLFIKVFGFNLTEELQDHESRAALATFVSCSNKPHDIAFVAQPEDGKFHHMSFLLESVSDLYHAADRMGKYDIPIDFGPNRHGVTRGATVYFFDPSGNRNEVFTGGYVYYPDNPALIWDTSKFGNALFSQGNVVVPSFLNVVS</sequence>
<evidence type="ECO:0000259" key="16">
    <source>
        <dbReference type="PROSITE" id="PS51819"/>
    </source>
</evidence>
<dbReference type="Gene3D" id="3.10.180.10">
    <property type="entry name" value="2,3-Dihydroxybiphenyl 1,2-Dioxygenase, domain 1"/>
    <property type="match status" value="2"/>
</dbReference>
<dbReference type="PROSITE" id="PS51819">
    <property type="entry name" value="VOC"/>
    <property type="match status" value="2"/>
</dbReference>
<evidence type="ECO:0000256" key="9">
    <source>
        <dbReference type="ARBA" id="ARBA00022797"/>
    </source>
</evidence>
<dbReference type="InterPro" id="IPR037523">
    <property type="entry name" value="VOC_core"/>
</dbReference>
<dbReference type="Pfam" id="PF22247">
    <property type="entry name" value="Diox-like_N"/>
    <property type="match status" value="1"/>
</dbReference>
<feature type="domain" description="VOC" evidence="16">
    <location>
        <begin position="152"/>
        <end position="272"/>
    </location>
</feature>